<reference evidence="6 7" key="1">
    <citation type="submission" date="2019-06" db="EMBL/GenBank/DDBJ databases">
        <title>Sequencing the genomes of 1000 actinobacteria strains.</title>
        <authorList>
            <person name="Klenk H.-P."/>
        </authorList>
    </citation>
    <scope>NUCLEOTIDE SEQUENCE [LARGE SCALE GENOMIC DNA]</scope>
    <source>
        <strain evidence="6 7">DSM 10596</strain>
    </source>
</reference>
<comment type="caution">
    <text evidence="6">The sequence shown here is derived from an EMBL/GenBank/DDBJ whole genome shotgun (WGS) entry which is preliminary data.</text>
</comment>
<dbReference type="InterPro" id="IPR015424">
    <property type="entry name" value="PyrdxlP-dep_Trfase"/>
</dbReference>
<dbReference type="PANTHER" id="PTHR11986:SF79">
    <property type="entry name" value="ACETYLORNITHINE AMINOTRANSFERASE, MITOCHONDRIAL"/>
    <property type="match status" value="1"/>
</dbReference>
<gene>
    <name evidence="5" type="primary">argD</name>
    <name evidence="6" type="ORF">FB389_0158</name>
</gene>
<evidence type="ECO:0000256" key="5">
    <source>
        <dbReference type="HAMAP-Rule" id="MF_01107"/>
    </source>
</evidence>
<dbReference type="Gene3D" id="3.40.640.10">
    <property type="entry name" value="Type I PLP-dependent aspartate aminotransferase-like (Major domain)"/>
    <property type="match status" value="1"/>
</dbReference>
<dbReference type="EC" id="2.6.1.11" evidence="5"/>
<dbReference type="Proteomes" id="UP000316181">
    <property type="component" value="Unassembled WGS sequence"/>
</dbReference>
<dbReference type="PANTHER" id="PTHR11986">
    <property type="entry name" value="AMINOTRANSFERASE CLASS III"/>
    <property type="match status" value="1"/>
</dbReference>
<dbReference type="GO" id="GO:0005737">
    <property type="term" value="C:cytoplasm"/>
    <property type="evidence" value="ECO:0007669"/>
    <property type="project" value="UniProtKB-SubCell"/>
</dbReference>
<comment type="catalytic activity">
    <reaction evidence="5">
        <text>N(2)-acetyl-L-ornithine + 2-oxoglutarate = N-acetyl-L-glutamate 5-semialdehyde + L-glutamate</text>
        <dbReference type="Rhea" id="RHEA:18049"/>
        <dbReference type="ChEBI" id="CHEBI:16810"/>
        <dbReference type="ChEBI" id="CHEBI:29123"/>
        <dbReference type="ChEBI" id="CHEBI:29985"/>
        <dbReference type="ChEBI" id="CHEBI:57805"/>
        <dbReference type="EC" id="2.6.1.11"/>
    </reaction>
</comment>
<feature type="binding site" evidence="5">
    <location>
        <position position="302"/>
    </location>
    <ligand>
        <name>pyridoxal 5'-phosphate</name>
        <dbReference type="ChEBI" id="CHEBI:597326"/>
    </ligand>
</feature>
<dbReference type="GO" id="GO:0042802">
    <property type="term" value="F:identical protein binding"/>
    <property type="evidence" value="ECO:0007669"/>
    <property type="project" value="TreeGrafter"/>
</dbReference>
<dbReference type="NCBIfam" id="TIGR00707">
    <property type="entry name" value="argD"/>
    <property type="match status" value="1"/>
</dbReference>
<evidence type="ECO:0000256" key="3">
    <source>
        <dbReference type="ARBA" id="ARBA00022679"/>
    </source>
</evidence>
<keyword evidence="5" id="KW-0055">Arginine biosynthesis</keyword>
<dbReference type="OrthoDB" id="9801052at2"/>
<comment type="similarity">
    <text evidence="5">Belongs to the class-III pyridoxal-phosphate-dependent aminotransferase family. ArgD subfamily.</text>
</comment>
<proteinExistence type="inferred from homology"/>
<keyword evidence="5" id="KW-0963">Cytoplasm</keyword>
<dbReference type="InterPro" id="IPR049704">
    <property type="entry name" value="Aminotrans_3_PPA_site"/>
</dbReference>
<evidence type="ECO:0000313" key="6">
    <source>
        <dbReference type="EMBL" id="TQK75531.1"/>
    </source>
</evidence>
<dbReference type="InterPro" id="IPR050103">
    <property type="entry name" value="Class-III_PLP-dep_AT"/>
</dbReference>
<dbReference type="GO" id="GO:0030170">
    <property type="term" value="F:pyridoxal phosphate binding"/>
    <property type="evidence" value="ECO:0007669"/>
    <property type="project" value="InterPro"/>
</dbReference>
<feature type="binding site" evidence="5">
    <location>
        <position position="152"/>
    </location>
    <ligand>
        <name>pyridoxal 5'-phosphate</name>
        <dbReference type="ChEBI" id="CHEBI:597326"/>
    </ligand>
</feature>
<feature type="binding site" evidence="5">
    <location>
        <position position="155"/>
    </location>
    <ligand>
        <name>N(2)-acetyl-L-ornithine</name>
        <dbReference type="ChEBI" id="CHEBI:57805"/>
    </ligand>
</feature>
<evidence type="ECO:0000313" key="7">
    <source>
        <dbReference type="Proteomes" id="UP000316181"/>
    </source>
</evidence>
<protein>
    <recommendedName>
        <fullName evidence="5">Acetylornithine aminotransferase</fullName>
        <shortName evidence="5">ACOAT</shortName>
        <ecNumber evidence="5">2.6.1.11</ecNumber>
    </recommendedName>
</protein>
<keyword evidence="2 5" id="KW-0028">Amino-acid biosynthesis</keyword>
<dbReference type="CDD" id="cd00610">
    <property type="entry name" value="OAT_like"/>
    <property type="match status" value="1"/>
</dbReference>
<dbReference type="PROSITE" id="PS00600">
    <property type="entry name" value="AA_TRANSFER_CLASS_3"/>
    <property type="match status" value="1"/>
</dbReference>
<feature type="binding site" evidence="5">
    <location>
        <position position="301"/>
    </location>
    <ligand>
        <name>N(2)-acetyl-L-ornithine</name>
        <dbReference type="ChEBI" id="CHEBI:57805"/>
    </ligand>
</feature>
<dbReference type="GO" id="GO:0003992">
    <property type="term" value="F:N2-acetyl-L-ornithine:2-oxoglutarate 5-aminotransferase activity"/>
    <property type="evidence" value="ECO:0007669"/>
    <property type="project" value="UniProtKB-UniRule"/>
</dbReference>
<dbReference type="Pfam" id="PF00202">
    <property type="entry name" value="Aminotran_3"/>
    <property type="match status" value="1"/>
</dbReference>
<dbReference type="GO" id="GO:0006526">
    <property type="term" value="P:L-arginine biosynthetic process"/>
    <property type="evidence" value="ECO:0007669"/>
    <property type="project" value="UniProtKB-UniRule"/>
</dbReference>
<comment type="miscellaneous">
    <text evidence="5">May also have succinyldiaminopimelate aminotransferase activity, thus carrying out the corresponding step in lysine biosynthesis.</text>
</comment>
<feature type="binding site" evidence="5">
    <location>
        <begin position="122"/>
        <end position="123"/>
    </location>
    <ligand>
        <name>pyridoxal 5'-phosphate</name>
        <dbReference type="ChEBI" id="CHEBI:597326"/>
    </ligand>
</feature>
<dbReference type="FunFam" id="3.40.640.10:FF:000004">
    <property type="entry name" value="Acetylornithine aminotransferase"/>
    <property type="match status" value="1"/>
</dbReference>
<comment type="subcellular location">
    <subcellularLocation>
        <location evidence="5">Cytoplasm</location>
    </subcellularLocation>
</comment>
<dbReference type="NCBIfam" id="NF002325">
    <property type="entry name" value="PRK01278.1"/>
    <property type="match status" value="1"/>
</dbReference>
<comment type="subunit">
    <text evidence="5">Homodimer.</text>
</comment>
<accession>A0A542SLM1</accession>
<dbReference type="AlphaFoldDB" id="A0A542SLM1"/>
<dbReference type="Gene3D" id="3.90.1150.10">
    <property type="entry name" value="Aspartate Aminotransferase, domain 1"/>
    <property type="match status" value="1"/>
</dbReference>
<dbReference type="EMBL" id="VFNV01000001">
    <property type="protein sequence ID" value="TQK75531.1"/>
    <property type="molecule type" value="Genomic_DNA"/>
</dbReference>
<dbReference type="PIRSF" id="PIRSF000521">
    <property type="entry name" value="Transaminase_4ab_Lys_Orn"/>
    <property type="match status" value="1"/>
</dbReference>
<keyword evidence="7" id="KW-1185">Reference proteome</keyword>
<dbReference type="HAMAP" id="MF_01107">
    <property type="entry name" value="ArgD_aminotrans_3"/>
    <property type="match status" value="1"/>
</dbReference>
<keyword evidence="4 5" id="KW-0663">Pyridoxal phosphate</keyword>
<keyword evidence="3 5" id="KW-0808">Transferase</keyword>
<comment type="pathway">
    <text evidence="5">Amino-acid biosynthesis; L-arginine biosynthesis; N(2)-acetyl-L-ornithine from L-glutamate: step 4/4.</text>
</comment>
<dbReference type="InterPro" id="IPR005814">
    <property type="entry name" value="Aminotrans_3"/>
</dbReference>
<evidence type="ECO:0000256" key="1">
    <source>
        <dbReference type="ARBA" id="ARBA00022576"/>
    </source>
</evidence>
<feature type="modified residue" description="N6-(pyridoxal phosphate)lysine" evidence="5">
    <location>
        <position position="272"/>
    </location>
</feature>
<feature type="binding site" evidence="5">
    <location>
        <begin position="239"/>
        <end position="242"/>
    </location>
    <ligand>
        <name>pyridoxal 5'-phosphate</name>
        <dbReference type="ChEBI" id="CHEBI:597326"/>
    </ligand>
</feature>
<dbReference type="InterPro" id="IPR004636">
    <property type="entry name" value="AcOrn/SuccOrn_fam"/>
</dbReference>
<organism evidence="6 7">
    <name type="scientific">Rarobacter incanus</name>
    <dbReference type="NCBI Taxonomy" id="153494"/>
    <lineage>
        <taxon>Bacteria</taxon>
        <taxon>Bacillati</taxon>
        <taxon>Actinomycetota</taxon>
        <taxon>Actinomycetes</taxon>
        <taxon>Micrococcales</taxon>
        <taxon>Rarobacteraceae</taxon>
        <taxon>Rarobacter</taxon>
    </lineage>
</organism>
<dbReference type="UniPathway" id="UPA00068">
    <property type="reaction ID" value="UER00109"/>
</dbReference>
<dbReference type="NCBIfam" id="NF002874">
    <property type="entry name" value="PRK03244.1"/>
    <property type="match status" value="1"/>
</dbReference>
<name>A0A542SLM1_9MICO</name>
<dbReference type="InterPro" id="IPR015421">
    <property type="entry name" value="PyrdxlP-dep_Trfase_major"/>
</dbReference>
<evidence type="ECO:0000256" key="2">
    <source>
        <dbReference type="ARBA" id="ARBA00022605"/>
    </source>
</evidence>
<sequence length="426" mass="44509">MSNNDVQAAHCAHVASVAQWQDRYNSALLGVFGTPQTVLVRGEGPWVFDADGGRYLDLLGGIAVNALGHAHPALTGAVSGQLSTLGHVSNFFATPTQISLAEKLLEISQAPAGSHVFFTNSGTEANEAAFKLARRNNGDGTRTRILALTQSFHGRTMGALALTYKDAYRAPFAPLPGGVEFIPAGDLGALQEAFADGDSVAAVFLEVIQGEGGVRPLPAQYLRAVRDITSEHGALMVVDEVQTGIGRTGAWLAHQNPALATGITPDVVTLAKGLGGGIPIGAMITFGERISSLLSPGQHGTTFGGNPVACAAGLATLHVIERDGLLDHVSELGRWLQDEVAALIARRDSVVASVRGQGLLVGIELRGPWAPAAVDRAREAGFIINAVTPTTIRLAPALIITRDQLASFVEFLATLEPHSLSEGSHQ</sequence>
<dbReference type="SUPFAM" id="SSF53383">
    <property type="entry name" value="PLP-dependent transferases"/>
    <property type="match status" value="1"/>
</dbReference>
<dbReference type="RefSeq" id="WP_142110932.1">
    <property type="nucleotide sequence ID" value="NZ_BAAATB010000005.1"/>
</dbReference>
<evidence type="ECO:0000256" key="4">
    <source>
        <dbReference type="ARBA" id="ARBA00022898"/>
    </source>
</evidence>
<comment type="cofactor">
    <cofactor evidence="5">
        <name>pyridoxal 5'-phosphate</name>
        <dbReference type="ChEBI" id="CHEBI:597326"/>
    </cofactor>
    <text evidence="5">Binds 1 pyridoxal phosphate per subunit.</text>
</comment>
<keyword evidence="1 5" id="KW-0032">Aminotransferase</keyword>
<dbReference type="InterPro" id="IPR015422">
    <property type="entry name" value="PyrdxlP-dep_Trfase_small"/>
</dbReference>